<dbReference type="SUPFAM" id="SSF53738">
    <property type="entry name" value="Phosphoglucomutase, first 3 domains"/>
    <property type="match status" value="3"/>
</dbReference>
<feature type="domain" description="Alpha-D-phosphohexomutase alpha/beta/alpha" evidence="11">
    <location>
        <begin position="269"/>
        <end position="376"/>
    </location>
</feature>
<dbReference type="InterPro" id="IPR016066">
    <property type="entry name" value="A-D-PHexomutase_CS"/>
</dbReference>
<dbReference type="Pfam" id="PF02878">
    <property type="entry name" value="PGM_PMM_I"/>
    <property type="match status" value="1"/>
</dbReference>
<dbReference type="GO" id="GO:0000287">
    <property type="term" value="F:magnesium ion binding"/>
    <property type="evidence" value="ECO:0007669"/>
    <property type="project" value="InterPro"/>
</dbReference>
<dbReference type="Gene3D" id="3.30.310.50">
    <property type="entry name" value="Alpha-D-phosphohexomutase, C-terminal domain"/>
    <property type="match status" value="1"/>
</dbReference>
<dbReference type="Gene3D" id="3.40.120.10">
    <property type="entry name" value="Alpha-D-Glucose-1,6-Bisphosphate, subunit A, domain 3"/>
    <property type="match status" value="3"/>
</dbReference>
<dbReference type="InterPro" id="IPR005843">
    <property type="entry name" value="A-D-PHexomutase_C"/>
</dbReference>
<dbReference type="GO" id="GO:0009252">
    <property type="term" value="P:peptidoglycan biosynthetic process"/>
    <property type="evidence" value="ECO:0007669"/>
    <property type="project" value="TreeGrafter"/>
</dbReference>
<evidence type="ECO:0000256" key="4">
    <source>
        <dbReference type="ARBA" id="ARBA00022723"/>
    </source>
</evidence>
<dbReference type="Pfam" id="PF00408">
    <property type="entry name" value="PGM_PMM_IV"/>
    <property type="match status" value="1"/>
</dbReference>
<name>A0A2U2DSD4_9HYPH</name>
<evidence type="ECO:0000313" key="13">
    <source>
        <dbReference type="Proteomes" id="UP000245252"/>
    </source>
</evidence>
<comment type="cofactor">
    <cofactor evidence="1">
        <name>Mg(2+)</name>
        <dbReference type="ChEBI" id="CHEBI:18420"/>
    </cofactor>
</comment>
<evidence type="ECO:0000256" key="5">
    <source>
        <dbReference type="ARBA" id="ARBA00022842"/>
    </source>
</evidence>
<feature type="domain" description="Alpha-D-phosphohexomutase alpha/beta/alpha" evidence="10">
    <location>
        <begin position="177"/>
        <end position="260"/>
    </location>
</feature>
<keyword evidence="4 7" id="KW-0479">Metal-binding</keyword>
<dbReference type="EMBL" id="QFBC01000004">
    <property type="protein sequence ID" value="PWE56119.1"/>
    <property type="molecule type" value="Genomic_DNA"/>
</dbReference>
<dbReference type="PANTHER" id="PTHR42946:SF1">
    <property type="entry name" value="PHOSPHOGLUCOMUTASE (ALPHA-D-GLUCOSE-1,6-BISPHOSPHATE-DEPENDENT)"/>
    <property type="match status" value="1"/>
</dbReference>
<dbReference type="Proteomes" id="UP000245252">
    <property type="component" value="Unassembled WGS sequence"/>
</dbReference>
<evidence type="ECO:0000259" key="9">
    <source>
        <dbReference type="Pfam" id="PF02878"/>
    </source>
</evidence>
<accession>A0A2U2DSD4</accession>
<dbReference type="PROSITE" id="PS00710">
    <property type="entry name" value="PGM_PMM"/>
    <property type="match status" value="1"/>
</dbReference>
<comment type="similarity">
    <text evidence="2 7">Belongs to the phosphohexose mutase family.</text>
</comment>
<dbReference type="InterPro" id="IPR036900">
    <property type="entry name" value="A-D-PHexomutase_C_sf"/>
</dbReference>
<dbReference type="InterPro" id="IPR005846">
    <property type="entry name" value="A-D-PHexomutase_a/b/a-III"/>
</dbReference>
<evidence type="ECO:0000256" key="7">
    <source>
        <dbReference type="RuleBase" id="RU004326"/>
    </source>
</evidence>
<dbReference type="GO" id="GO:0005829">
    <property type="term" value="C:cytosol"/>
    <property type="evidence" value="ECO:0007669"/>
    <property type="project" value="TreeGrafter"/>
</dbReference>
<dbReference type="PANTHER" id="PTHR42946">
    <property type="entry name" value="PHOSPHOHEXOSE MUTASE"/>
    <property type="match status" value="1"/>
</dbReference>
<feature type="domain" description="Alpha-D-phosphohexomutase alpha/beta/alpha" evidence="9">
    <location>
        <begin position="8"/>
        <end position="139"/>
    </location>
</feature>
<keyword evidence="5 7" id="KW-0460">Magnesium</keyword>
<evidence type="ECO:0000259" key="8">
    <source>
        <dbReference type="Pfam" id="PF00408"/>
    </source>
</evidence>
<keyword evidence="6" id="KW-0413">Isomerase</keyword>
<dbReference type="InterPro" id="IPR005845">
    <property type="entry name" value="A-D-PHexomutase_a/b/a-II"/>
</dbReference>
<dbReference type="SUPFAM" id="SSF55957">
    <property type="entry name" value="Phosphoglucomutase, C-terminal domain"/>
    <property type="match status" value="1"/>
</dbReference>
<dbReference type="CDD" id="cd03088">
    <property type="entry name" value="ManB"/>
    <property type="match status" value="1"/>
</dbReference>
<sequence length="482" mass="50295">MGVRSVSLKFGTSGLRGLSIDLKGRASALYATAFARHMLESGHAKPGDEILVGRDFRDSSPEIAAICFGALERAGFMPVDCGTIPTPALALYGIGRKAASLMITGSHIPADRNGIKFYRPDGEIDKSDEAAINAQAESLRANMGAFDETPGSGRDAAADALAAFRARYAALLPDGALSDLKIGVYQHSTVARDLFVDLLQHFGAEVVALRRSETFIPVDTEAVSPDTVALLKAWAVQHRLDAIVSADGDGDRPLLSDETGEPLRGDLLGLITANFLNAAVVVTPVTSNSGIEAAGAFSVVRTRVGSPFVIAGMNEALAAGKSGVMGFEANGGLLTASPFTVNGVSLAPLPTRDSVLPVLAALFEAKKAGLTLSAFAGGYRLPFADADRLENFPVETSAALMAHLRGSQAALAAFLAPLGTVAATSDIDGLRVTLGDGRLVHLRPSGNAPEMRCYVEAETVDAAKSLLRQGLELIRGWSERGV</sequence>
<evidence type="ECO:0000256" key="1">
    <source>
        <dbReference type="ARBA" id="ARBA00001946"/>
    </source>
</evidence>
<dbReference type="AlphaFoldDB" id="A0A2U2DSD4"/>
<protein>
    <submittedName>
        <fullName evidence="12">Phosphomannomutase</fullName>
    </submittedName>
</protein>
<keyword evidence="13" id="KW-1185">Reference proteome</keyword>
<evidence type="ECO:0000313" key="12">
    <source>
        <dbReference type="EMBL" id="PWE56119.1"/>
    </source>
</evidence>
<feature type="domain" description="Alpha-D-phosphohexomutase C-terminal" evidence="8">
    <location>
        <begin position="391"/>
        <end position="466"/>
    </location>
</feature>
<evidence type="ECO:0000256" key="2">
    <source>
        <dbReference type="ARBA" id="ARBA00010231"/>
    </source>
</evidence>
<organism evidence="12 13">
    <name type="scientific">Metarhizobium album</name>
    <dbReference type="NCBI Taxonomy" id="2182425"/>
    <lineage>
        <taxon>Bacteria</taxon>
        <taxon>Pseudomonadati</taxon>
        <taxon>Pseudomonadota</taxon>
        <taxon>Alphaproteobacteria</taxon>
        <taxon>Hyphomicrobiales</taxon>
        <taxon>Rhizobiaceae</taxon>
        <taxon>Metarhizobium</taxon>
    </lineage>
</organism>
<dbReference type="GO" id="GO:0008966">
    <property type="term" value="F:phosphoglucosamine mutase activity"/>
    <property type="evidence" value="ECO:0007669"/>
    <property type="project" value="TreeGrafter"/>
</dbReference>
<dbReference type="Pfam" id="PF02880">
    <property type="entry name" value="PGM_PMM_III"/>
    <property type="match status" value="1"/>
</dbReference>
<gene>
    <name evidence="12" type="ORF">DEM27_11825</name>
</gene>
<evidence type="ECO:0000256" key="6">
    <source>
        <dbReference type="ARBA" id="ARBA00023235"/>
    </source>
</evidence>
<dbReference type="Pfam" id="PF02879">
    <property type="entry name" value="PGM_PMM_II"/>
    <property type="match status" value="1"/>
</dbReference>
<proteinExistence type="inferred from homology"/>
<dbReference type="InterPro" id="IPR050060">
    <property type="entry name" value="Phosphoglucosamine_mutase"/>
</dbReference>
<dbReference type="InterPro" id="IPR005844">
    <property type="entry name" value="A-D-PHexomutase_a/b/a-I"/>
</dbReference>
<dbReference type="InterPro" id="IPR016055">
    <property type="entry name" value="A-D-PHexomutase_a/b/a-I/II/III"/>
</dbReference>
<keyword evidence="3" id="KW-0597">Phosphoprotein</keyword>
<evidence type="ECO:0000259" key="11">
    <source>
        <dbReference type="Pfam" id="PF02880"/>
    </source>
</evidence>
<dbReference type="GO" id="GO:0004615">
    <property type="term" value="F:phosphomannomutase activity"/>
    <property type="evidence" value="ECO:0007669"/>
    <property type="project" value="TreeGrafter"/>
</dbReference>
<dbReference type="GO" id="GO:0006048">
    <property type="term" value="P:UDP-N-acetylglucosamine biosynthetic process"/>
    <property type="evidence" value="ECO:0007669"/>
    <property type="project" value="TreeGrafter"/>
</dbReference>
<dbReference type="OrthoDB" id="9803322at2"/>
<dbReference type="GO" id="GO:0005975">
    <property type="term" value="P:carbohydrate metabolic process"/>
    <property type="evidence" value="ECO:0007669"/>
    <property type="project" value="InterPro"/>
</dbReference>
<comment type="caution">
    <text evidence="12">The sequence shown here is derived from an EMBL/GenBank/DDBJ whole genome shotgun (WGS) entry which is preliminary data.</text>
</comment>
<reference evidence="12 13" key="1">
    <citation type="submission" date="2018-05" db="EMBL/GenBank/DDBJ databases">
        <title>The draft genome of strain NS-104.</title>
        <authorList>
            <person name="Hang P."/>
            <person name="Jiang J."/>
        </authorList>
    </citation>
    <scope>NUCLEOTIDE SEQUENCE [LARGE SCALE GENOMIC DNA]</scope>
    <source>
        <strain evidence="12 13">NS-104</strain>
    </source>
</reference>
<evidence type="ECO:0000259" key="10">
    <source>
        <dbReference type="Pfam" id="PF02879"/>
    </source>
</evidence>
<evidence type="ECO:0000256" key="3">
    <source>
        <dbReference type="ARBA" id="ARBA00022553"/>
    </source>
</evidence>